<evidence type="ECO:0000256" key="2">
    <source>
        <dbReference type="SAM" id="Phobius"/>
    </source>
</evidence>
<dbReference type="Proteomes" id="UP000823890">
    <property type="component" value="Unassembled WGS sequence"/>
</dbReference>
<name>A0A9D2NMK5_9FIRM</name>
<dbReference type="Pfam" id="PF10112">
    <property type="entry name" value="Halogen_Hydrol"/>
    <property type="match status" value="1"/>
</dbReference>
<comment type="caution">
    <text evidence="3">The sequence shown here is derived from an EMBL/GenBank/DDBJ whole genome shotgun (WGS) entry which is preliminary data.</text>
</comment>
<reference evidence="3" key="1">
    <citation type="journal article" date="2021" name="PeerJ">
        <title>Extensive microbial diversity within the chicken gut microbiome revealed by metagenomics and culture.</title>
        <authorList>
            <person name="Gilroy R."/>
            <person name="Ravi A."/>
            <person name="Getino M."/>
            <person name="Pursley I."/>
            <person name="Horton D.L."/>
            <person name="Alikhan N.F."/>
            <person name="Baker D."/>
            <person name="Gharbi K."/>
            <person name="Hall N."/>
            <person name="Watson M."/>
            <person name="Adriaenssens E.M."/>
            <person name="Foster-Nyarko E."/>
            <person name="Jarju S."/>
            <person name="Secka A."/>
            <person name="Antonio M."/>
            <person name="Oren A."/>
            <person name="Chaudhuri R.R."/>
            <person name="La Ragione R."/>
            <person name="Hildebrand F."/>
            <person name="Pallen M.J."/>
        </authorList>
    </citation>
    <scope>NUCLEOTIDE SEQUENCE</scope>
    <source>
        <strain evidence="3">ChiW19-954</strain>
    </source>
</reference>
<dbReference type="EMBL" id="DWWO01000072">
    <property type="protein sequence ID" value="HJC34043.1"/>
    <property type="molecule type" value="Genomic_DNA"/>
</dbReference>
<keyword evidence="2" id="KW-1133">Transmembrane helix</keyword>
<feature type="transmembrane region" description="Helical" evidence="2">
    <location>
        <begin position="146"/>
        <end position="168"/>
    </location>
</feature>
<evidence type="ECO:0000313" key="4">
    <source>
        <dbReference type="Proteomes" id="UP000823890"/>
    </source>
</evidence>
<keyword evidence="1" id="KW-0175">Coiled coil</keyword>
<protein>
    <submittedName>
        <fullName evidence="3">5-bromo-4-chloroindolyl phosphate hydrolysis family protein</fullName>
    </submittedName>
</protein>
<evidence type="ECO:0000256" key="1">
    <source>
        <dbReference type="SAM" id="Coils"/>
    </source>
</evidence>
<evidence type="ECO:0000313" key="3">
    <source>
        <dbReference type="EMBL" id="HJC34043.1"/>
    </source>
</evidence>
<organism evidence="3 4">
    <name type="scientific">Candidatus Mediterraneibacter faecipullorum</name>
    <dbReference type="NCBI Taxonomy" id="2838670"/>
    <lineage>
        <taxon>Bacteria</taxon>
        <taxon>Bacillati</taxon>
        <taxon>Bacillota</taxon>
        <taxon>Clostridia</taxon>
        <taxon>Lachnospirales</taxon>
        <taxon>Lachnospiraceae</taxon>
        <taxon>Mediterraneibacter</taxon>
    </lineage>
</organism>
<sequence>MINNDWERFGDEIRRTIQDAVDNRDFSRLNQTVSDTIGKAMDTVSRGMKDTKGAAGVNLDSVFGNDSGNQKKKYETRRADYGQQQYQQPERPAKKLLYLKGTSTRIGGIFLAVTGYIFTAGSIIFLLLLALGAAATGFDLVLKVGMTIFGLFGIAFLVMGIAGTNMACSVGRFRKYVKVIKEREYCEVKELAQKTGKSVKTVVKDLKKMIRKGWFCQGHLDEQGTCLMTSNEAYSQYTALMERTKREKAEREAEAARQQQEFSKLSPEVQKIIQAGDEYVRKIREANDAIPGEEISAKMSRMEMLVDRIFDRVEEHPESVADIRKLMEYYLPTTIKLLDAYEDLDAQPVQGENIITAKKEIEKTIDTLNTAFEKLLDDLFQDTAWDLSSDISVLQTMLAQEGLTEDGLKNAGRKL</sequence>
<feature type="coiled-coil region" evidence="1">
    <location>
        <begin position="234"/>
        <end position="266"/>
    </location>
</feature>
<dbReference type="AlphaFoldDB" id="A0A9D2NMK5"/>
<feature type="transmembrane region" description="Helical" evidence="2">
    <location>
        <begin position="109"/>
        <end position="134"/>
    </location>
</feature>
<keyword evidence="2" id="KW-0472">Membrane</keyword>
<gene>
    <name evidence="3" type="ORF">H9758_05545</name>
</gene>
<dbReference type="InterPro" id="IPR018770">
    <property type="entry name" value="ChloroindolylP_hydrolase"/>
</dbReference>
<reference evidence="3" key="2">
    <citation type="submission" date="2021-04" db="EMBL/GenBank/DDBJ databases">
        <authorList>
            <person name="Gilroy R."/>
        </authorList>
    </citation>
    <scope>NUCLEOTIDE SEQUENCE</scope>
    <source>
        <strain evidence="3">ChiW19-954</strain>
    </source>
</reference>
<proteinExistence type="predicted"/>
<keyword evidence="2" id="KW-0812">Transmembrane</keyword>
<accession>A0A9D2NMK5</accession>